<dbReference type="GO" id="GO:0071555">
    <property type="term" value="P:cell wall organization"/>
    <property type="evidence" value="ECO:0007669"/>
    <property type="project" value="UniProtKB-KW"/>
</dbReference>
<dbReference type="STRING" id="56408.A0A1E5RI28"/>
<dbReference type="Proteomes" id="UP000095728">
    <property type="component" value="Unassembled WGS sequence"/>
</dbReference>
<comment type="catalytic activity">
    <reaction evidence="1">
        <text>Hydrolysis of (1-&gt;3)-beta-D-glucosidic linkages in (1-&gt;3)-beta-D-glucans.</text>
        <dbReference type="EC" id="3.2.1.39"/>
    </reaction>
</comment>
<dbReference type="PANTHER" id="PTHR31737:SF3">
    <property type="entry name" value="CELL WALL PROTEIN YJL171C"/>
    <property type="match status" value="1"/>
</dbReference>
<dbReference type="InterPro" id="IPR018807">
    <property type="entry name" value="YJL171C/Tos1_N"/>
</dbReference>
<dbReference type="Pfam" id="PF10287">
    <property type="entry name" value="YJL171C_Tos1_C"/>
    <property type="match status" value="1"/>
</dbReference>
<dbReference type="GO" id="GO:0009277">
    <property type="term" value="C:fungal-type cell wall"/>
    <property type="evidence" value="ECO:0007669"/>
    <property type="project" value="TreeGrafter"/>
</dbReference>
<accession>A0A1E5RI28</accession>
<evidence type="ECO:0000256" key="4">
    <source>
        <dbReference type="ARBA" id="ARBA00022729"/>
    </source>
</evidence>
<keyword evidence="6" id="KW-0326">Glycosidase</keyword>
<feature type="chain" id="PRO_5009184779" description="glucan endo-1,3-beta-D-glucosidase" evidence="9">
    <location>
        <begin position="21"/>
        <end position="448"/>
    </location>
</feature>
<evidence type="ECO:0000256" key="2">
    <source>
        <dbReference type="ARBA" id="ARBA00006055"/>
    </source>
</evidence>
<dbReference type="InterPro" id="IPR018805">
    <property type="entry name" value="YJL171C/Tos1_C"/>
</dbReference>
<gene>
    <name evidence="12" type="ORF">AWRI3579_g1501</name>
</gene>
<name>A0A1E5RI28_9ASCO</name>
<dbReference type="GO" id="GO:0042973">
    <property type="term" value="F:glucan endo-1,3-beta-D-glucosidase activity"/>
    <property type="evidence" value="ECO:0007669"/>
    <property type="project" value="UniProtKB-EC"/>
</dbReference>
<keyword evidence="7" id="KW-0961">Cell wall biogenesis/degradation</keyword>
<evidence type="ECO:0000256" key="1">
    <source>
        <dbReference type="ARBA" id="ARBA00000382"/>
    </source>
</evidence>
<evidence type="ECO:0000313" key="12">
    <source>
        <dbReference type="EMBL" id="OEJ86552.1"/>
    </source>
</evidence>
<evidence type="ECO:0000256" key="5">
    <source>
        <dbReference type="ARBA" id="ARBA00022801"/>
    </source>
</evidence>
<keyword evidence="5" id="KW-0378">Hydrolase</keyword>
<dbReference type="InParanoid" id="A0A1E5RI28"/>
<dbReference type="PANTHER" id="PTHR31737">
    <property type="entry name" value="PROTEIN TOS1"/>
    <property type="match status" value="1"/>
</dbReference>
<keyword evidence="13" id="KW-1185">Reference proteome</keyword>
<reference evidence="13" key="1">
    <citation type="journal article" date="2016" name="Genome Announc.">
        <title>Genome sequences of three species of Hanseniaspora isolated from spontaneous wine fermentations.</title>
        <authorList>
            <person name="Sternes P.R."/>
            <person name="Lee D."/>
            <person name="Kutyna D.R."/>
            <person name="Borneman A.R."/>
        </authorList>
    </citation>
    <scope>NUCLEOTIDE SEQUENCE [LARGE SCALE GENOMIC DNA]</scope>
    <source>
        <strain evidence="13">AWRI3579</strain>
    </source>
</reference>
<dbReference type="AlphaFoldDB" id="A0A1E5RI28"/>
<dbReference type="EMBL" id="LPNM01000006">
    <property type="protein sequence ID" value="OEJ86552.1"/>
    <property type="molecule type" value="Genomic_DNA"/>
</dbReference>
<protein>
    <recommendedName>
        <fullName evidence="3">glucan endo-1,3-beta-D-glucosidase</fullName>
        <ecNumber evidence="3">3.2.1.39</ecNumber>
    </recommendedName>
</protein>
<feature type="domain" description="Cell wall protein YJL171C/Tos1 C-terminal" evidence="10">
    <location>
        <begin position="152"/>
        <end position="385"/>
    </location>
</feature>
<evidence type="ECO:0000313" key="13">
    <source>
        <dbReference type="Proteomes" id="UP000095728"/>
    </source>
</evidence>
<dbReference type="OrthoDB" id="118256at2759"/>
<feature type="region of interest" description="Disordered" evidence="8">
    <location>
        <begin position="116"/>
        <end position="156"/>
    </location>
</feature>
<evidence type="ECO:0000256" key="9">
    <source>
        <dbReference type="SAM" id="SignalP"/>
    </source>
</evidence>
<evidence type="ECO:0000259" key="11">
    <source>
        <dbReference type="Pfam" id="PF10290"/>
    </source>
</evidence>
<evidence type="ECO:0000256" key="6">
    <source>
        <dbReference type="ARBA" id="ARBA00023295"/>
    </source>
</evidence>
<evidence type="ECO:0000259" key="10">
    <source>
        <dbReference type="Pfam" id="PF10287"/>
    </source>
</evidence>
<evidence type="ECO:0000256" key="8">
    <source>
        <dbReference type="SAM" id="MobiDB-lite"/>
    </source>
</evidence>
<dbReference type="Pfam" id="PF10290">
    <property type="entry name" value="YJL171C_Tos1_N"/>
    <property type="match status" value="1"/>
</dbReference>
<dbReference type="FunCoup" id="A0A1E5RI28">
    <property type="interactions" value="2"/>
</dbReference>
<comment type="caution">
    <text evidence="12">The sequence shown here is derived from an EMBL/GenBank/DDBJ whole genome shotgun (WGS) entry which is preliminary data.</text>
</comment>
<comment type="similarity">
    <text evidence="2">Belongs to the PGA52 family.</text>
</comment>
<proteinExistence type="inferred from homology"/>
<feature type="domain" description="Cell wall protein YJL171C/Tos1 N-terminal" evidence="11">
    <location>
        <begin position="38"/>
        <end position="101"/>
    </location>
</feature>
<organism evidence="12 13">
    <name type="scientific">Hanseniaspora osmophila</name>
    <dbReference type="NCBI Taxonomy" id="56408"/>
    <lineage>
        <taxon>Eukaryota</taxon>
        <taxon>Fungi</taxon>
        <taxon>Dikarya</taxon>
        <taxon>Ascomycota</taxon>
        <taxon>Saccharomycotina</taxon>
        <taxon>Saccharomycetes</taxon>
        <taxon>Saccharomycodales</taxon>
        <taxon>Saccharomycodaceae</taxon>
        <taxon>Hanseniaspora</taxon>
    </lineage>
</organism>
<dbReference type="EC" id="3.2.1.39" evidence="3"/>
<evidence type="ECO:0000256" key="7">
    <source>
        <dbReference type="ARBA" id="ARBA00023316"/>
    </source>
</evidence>
<evidence type="ECO:0000256" key="3">
    <source>
        <dbReference type="ARBA" id="ARBA00012780"/>
    </source>
</evidence>
<keyword evidence="4 9" id="KW-0732">Signal</keyword>
<feature type="signal peptide" evidence="9">
    <location>
        <begin position="1"/>
        <end position="20"/>
    </location>
</feature>
<feature type="compositionally biased region" description="Low complexity" evidence="8">
    <location>
        <begin position="116"/>
        <end position="132"/>
    </location>
</feature>
<sequence length="448" mass="48606">MLNPIALLLSASTLLVAANAQGVVTSGSYNSDTSVDMLWFENVGFNGYYNIVSKVSGGDTCDCEILTDTNYYFTGPNAPLDEPVSVHFRGPMILHKFAYYTIDSFSFDDVPDISSTSSSSSSNSMSTMSSNNGKDSNNRSQQKKRDDSSSSSSWTRQAYYEDSTQSASNVTFLTKQGSDSKCLGKALSFADTTGVGKASEAAIPANNTLIGSDEEFVIFSNISCPESDPYNRCGVYRKKIPAYEGFYGTTKMFLFEFEAPTETQANSSSFSNYDMPAIWLLNSQIPRQSQYPTNSNCSCWASGCGEFDIFEVTNSTHVNEFYSTFHTFQGTDSLSYGLSAAEYVARKTNSTMTGGVVFDSEGNTVVFMSDSLSFDETISADAVQKAVSALSDDQGDSYLSSVAVSYTSTASSTGSNKSQSSGFAVERNFHSLKYFLITCVLSVLNFVF</sequence>